<dbReference type="OrthoDB" id="9805828at2"/>
<dbReference type="InterPro" id="IPR036909">
    <property type="entry name" value="Cyt_c-like_dom_sf"/>
</dbReference>
<evidence type="ECO:0000313" key="15">
    <source>
        <dbReference type="Proteomes" id="UP000184066"/>
    </source>
</evidence>
<name>A0A1M7SCW8_9RHOB</name>
<keyword evidence="4 11" id="KW-0349">Heme</keyword>
<dbReference type="InterPro" id="IPR002327">
    <property type="entry name" value="Cyt_c_1A/1B"/>
</dbReference>
<keyword evidence="2" id="KW-0813">Transport</keyword>
<dbReference type="GO" id="GO:0020037">
    <property type="term" value="F:heme binding"/>
    <property type="evidence" value="ECO:0007669"/>
    <property type="project" value="InterPro"/>
</dbReference>
<keyword evidence="7" id="KW-0249">Electron transport</keyword>
<evidence type="ECO:0000256" key="1">
    <source>
        <dbReference type="ARBA" id="ARBA00004162"/>
    </source>
</evidence>
<dbReference type="PRINTS" id="PR00604">
    <property type="entry name" value="CYTCHRMECIAB"/>
</dbReference>
<keyword evidence="3" id="KW-1003">Cell membrane</keyword>
<reference evidence="14 15" key="1">
    <citation type="submission" date="2016-12" db="EMBL/GenBank/DDBJ databases">
        <authorList>
            <person name="Song W.-J."/>
            <person name="Kurnit D.M."/>
        </authorList>
    </citation>
    <scope>NUCLEOTIDE SEQUENCE [LARGE SCALE GENOMIC DNA]</scope>
    <source>
        <strain evidence="14 15">CGMCC 1.10808</strain>
    </source>
</reference>
<dbReference type="GO" id="GO:0009055">
    <property type="term" value="F:electron transfer activity"/>
    <property type="evidence" value="ECO:0007669"/>
    <property type="project" value="InterPro"/>
</dbReference>
<accession>A0A1M7SCW8</accession>
<dbReference type="GO" id="GO:0005886">
    <property type="term" value="C:plasma membrane"/>
    <property type="evidence" value="ECO:0007669"/>
    <property type="project" value="UniProtKB-SubCell"/>
</dbReference>
<dbReference type="AlphaFoldDB" id="A0A1M7SCW8"/>
<evidence type="ECO:0000256" key="2">
    <source>
        <dbReference type="ARBA" id="ARBA00022448"/>
    </source>
</evidence>
<evidence type="ECO:0000256" key="12">
    <source>
        <dbReference type="SAM" id="Phobius"/>
    </source>
</evidence>
<dbReference type="Gene3D" id="1.10.760.10">
    <property type="entry name" value="Cytochrome c-like domain"/>
    <property type="match status" value="1"/>
</dbReference>
<dbReference type="InterPro" id="IPR009056">
    <property type="entry name" value="Cyt_c-like_dom"/>
</dbReference>
<dbReference type="FunFam" id="1.10.760.10:FF:000026">
    <property type="entry name" value="Cytochrome C, membrane-bound"/>
    <property type="match status" value="1"/>
</dbReference>
<protein>
    <submittedName>
        <fullName evidence="14">Cytochrome c</fullName>
    </submittedName>
</protein>
<proteinExistence type="predicted"/>
<feature type="domain" description="Cytochrome c" evidence="13">
    <location>
        <begin position="72"/>
        <end position="170"/>
    </location>
</feature>
<dbReference type="EMBL" id="FRDL01000002">
    <property type="protein sequence ID" value="SHN56314.1"/>
    <property type="molecule type" value="Genomic_DNA"/>
</dbReference>
<evidence type="ECO:0000256" key="11">
    <source>
        <dbReference type="PROSITE-ProRule" id="PRU00433"/>
    </source>
</evidence>
<keyword evidence="15" id="KW-1185">Reference proteome</keyword>
<evidence type="ECO:0000256" key="4">
    <source>
        <dbReference type="ARBA" id="ARBA00022617"/>
    </source>
</evidence>
<gene>
    <name evidence="14" type="ORF">SAMN05216200_102235</name>
</gene>
<feature type="transmembrane region" description="Helical" evidence="12">
    <location>
        <begin position="6"/>
        <end position="26"/>
    </location>
</feature>
<evidence type="ECO:0000259" key="13">
    <source>
        <dbReference type="PROSITE" id="PS51007"/>
    </source>
</evidence>
<dbReference type="RefSeq" id="WP_072746304.1">
    <property type="nucleotide sequence ID" value="NZ_FOHL01000003.1"/>
</dbReference>
<keyword evidence="8 12" id="KW-1133">Transmembrane helix</keyword>
<keyword evidence="9 11" id="KW-0408">Iron</keyword>
<evidence type="ECO:0000256" key="9">
    <source>
        <dbReference type="ARBA" id="ARBA00023004"/>
    </source>
</evidence>
<evidence type="ECO:0000256" key="7">
    <source>
        <dbReference type="ARBA" id="ARBA00022982"/>
    </source>
</evidence>
<keyword evidence="6 11" id="KW-0479">Metal-binding</keyword>
<dbReference type="SUPFAM" id="SSF46626">
    <property type="entry name" value="Cytochrome c"/>
    <property type="match status" value="1"/>
</dbReference>
<evidence type="ECO:0000313" key="14">
    <source>
        <dbReference type="EMBL" id="SHN56314.1"/>
    </source>
</evidence>
<organism evidence="14 15">
    <name type="scientific">Oceanicella actignis</name>
    <dbReference type="NCBI Taxonomy" id="1189325"/>
    <lineage>
        <taxon>Bacteria</taxon>
        <taxon>Pseudomonadati</taxon>
        <taxon>Pseudomonadota</taxon>
        <taxon>Alphaproteobacteria</taxon>
        <taxon>Rhodobacterales</taxon>
        <taxon>Paracoccaceae</taxon>
        <taxon>Oceanicella</taxon>
    </lineage>
</organism>
<sequence>MDTMEFNKFFGAAVGALLVYMGLGFFSELIYRGGGGHDGEHHYAYALAVEEGGDEGAAKEEEVPFADLLAQADPAKGEKVFGKCKACHKLDGTNATGPHLKGVVGRPVGAVEGFNYSAAMASHGGEWTPEALNEFLAKPKDYIPGTKMSFAGLKKVEDRANLIAYLQSVQAQ</sequence>
<evidence type="ECO:0000256" key="3">
    <source>
        <dbReference type="ARBA" id="ARBA00022475"/>
    </source>
</evidence>
<dbReference type="Proteomes" id="UP000184066">
    <property type="component" value="Unassembled WGS sequence"/>
</dbReference>
<dbReference type="Pfam" id="PF00034">
    <property type="entry name" value="Cytochrom_C"/>
    <property type="match status" value="1"/>
</dbReference>
<dbReference type="PROSITE" id="PS51007">
    <property type="entry name" value="CYTC"/>
    <property type="match status" value="1"/>
</dbReference>
<evidence type="ECO:0000256" key="10">
    <source>
        <dbReference type="ARBA" id="ARBA00023136"/>
    </source>
</evidence>
<keyword evidence="5 12" id="KW-0812">Transmembrane</keyword>
<evidence type="ECO:0000256" key="8">
    <source>
        <dbReference type="ARBA" id="ARBA00022989"/>
    </source>
</evidence>
<keyword evidence="10 12" id="KW-0472">Membrane</keyword>
<dbReference type="STRING" id="1189325.SAMN04488119_103273"/>
<dbReference type="GO" id="GO:0046872">
    <property type="term" value="F:metal ion binding"/>
    <property type="evidence" value="ECO:0007669"/>
    <property type="project" value="UniProtKB-KW"/>
</dbReference>
<evidence type="ECO:0000256" key="5">
    <source>
        <dbReference type="ARBA" id="ARBA00022692"/>
    </source>
</evidence>
<evidence type="ECO:0000256" key="6">
    <source>
        <dbReference type="ARBA" id="ARBA00022723"/>
    </source>
</evidence>
<comment type="subcellular location">
    <subcellularLocation>
        <location evidence="1">Cell membrane</location>
        <topology evidence="1">Single-pass membrane protein</topology>
    </subcellularLocation>
</comment>
<dbReference type="PANTHER" id="PTHR11961">
    <property type="entry name" value="CYTOCHROME C"/>
    <property type="match status" value="1"/>
</dbReference>